<keyword evidence="1" id="KW-0472">Membrane</keyword>
<accession>A0A922HTT1</accession>
<reference evidence="2" key="2">
    <citation type="journal article" date="2022" name="Res Sq">
        <title>Comparative Genomics Reveals Insights into the Divergent Evolution of Astigmatic Mites and Household Pest Adaptations.</title>
        <authorList>
            <person name="Xiong Q."/>
            <person name="Wan A.T.-Y."/>
            <person name="Liu X.-Y."/>
            <person name="Fung C.S.-H."/>
            <person name="Xiao X."/>
            <person name="Malainual N."/>
            <person name="Hou J."/>
            <person name="Wang L."/>
            <person name="Wang M."/>
            <person name="Yang K."/>
            <person name="Cui Y."/>
            <person name="Leung E."/>
            <person name="Nong W."/>
            <person name="Shin S.-K."/>
            <person name="Au S."/>
            <person name="Jeong K.Y."/>
            <person name="Chew F.T."/>
            <person name="Hui J."/>
            <person name="Leung T.F."/>
            <person name="Tungtrongchitr A."/>
            <person name="Zhong N."/>
            <person name="Liu Z."/>
            <person name="Tsui S."/>
        </authorList>
    </citation>
    <scope>NUCLEOTIDE SEQUENCE</scope>
    <source>
        <strain evidence="2">Derf</strain>
        <tissue evidence="2">Whole organism</tissue>
    </source>
</reference>
<protein>
    <submittedName>
        <fullName evidence="2">Uncharacterized protein</fullName>
    </submittedName>
</protein>
<dbReference type="EMBL" id="ASGP02000005">
    <property type="protein sequence ID" value="KAH9505880.1"/>
    <property type="molecule type" value="Genomic_DNA"/>
</dbReference>
<feature type="transmembrane region" description="Helical" evidence="1">
    <location>
        <begin position="65"/>
        <end position="81"/>
    </location>
</feature>
<dbReference type="AlphaFoldDB" id="A0A922HTT1"/>
<sequence>MAFHIKSFLNYLTCHCVIAVDQYMSILSFIHSSIEKKQYLFNLIAFRIATPTILYTIITIHTPTFCYYITVAAIIVLLYYYY</sequence>
<keyword evidence="1" id="KW-0812">Transmembrane</keyword>
<comment type="caution">
    <text evidence="2">The sequence shown here is derived from an EMBL/GenBank/DDBJ whole genome shotgun (WGS) entry which is preliminary data.</text>
</comment>
<evidence type="ECO:0000313" key="2">
    <source>
        <dbReference type="EMBL" id="KAH9505880.1"/>
    </source>
</evidence>
<proteinExistence type="predicted"/>
<gene>
    <name evidence="2" type="ORF">DERF_010650</name>
</gene>
<evidence type="ECO:0000256" key="1">
    <source>
        <dbReference type="SAM" id="Phobius"/>
    </source>
</evidence>
<organism evidence="2 3">
    <name type="scientific">Dermatophagoides farinae</name>
    <name type="common">American house dust mite</name>
    <dbReference type="NCBI Taxonomy" id="6954"/>
    <lineage>
        <taxon>Eukaryota</taxon>
        <taxon>Metazoa</taxon>
        <taxon>Ecdysozoa</taxon>
        <taxon>Arthropoda</taxon>
        <taxon>Chelicerata</taxon>
        <taxon>Arachnida</taxon>
        <taxon>Acari</taxon>
        <taxon>Acariformes</taxon>
        <taxon>Sarcoptiformes</taxon>
        <taxon>Astigmata</taxon>
        <taxon>Psoroptidia</taxon>
        <taxon>Analgoidea</taxon>
        <taxon>Pyroglyphidae</taxon>
        <taxon>Dermatophagoidinae</taxon>
        <taxon>Dermatophagoides</taxon>
    </lineage>
</organism>
<dbReference type="Proteomes" id="UP000790347">
    <property type="component" value="Unassembled WGS sequence"/>
</dbReference>
<evidence type="ECO:0000313" key="3">
    <source>
        <dbReference type="Proteomes" id="UP000790347"/>
    </source>
</evidence>
<keyword evidence="1" id="KW-1133">Transmembrane helix</keyword>
<keyword evidence="3" id="KW-1185">Reference proteome</keyword>
<name>A0A922HTT1_DERFA</name>
<reference evidence="2" key="1">
    <citation type="submission" date="2013-05" db="EMBL/GenBank/DDBJ databases">
        <authorList>
            <person name="Yim A.K.Y."/>
            <person name="Chan T.F."/>
            <person name="Ji K.M."/>
            <person name="Liu X.Y."/>
            <person name="Zhou J.W."/>
            <person name="Li R.Q."/>
            <person name="Yang K.Y."/>
            <person name="Li J."/>
            <person name="Li M."/>
            <person name="Law P.T.W."/>
            <person name="Wu Y.L."/>
            <person name="Cai Z.L."/>
            <person name="Qin H."/>
            <person name="Bao Y."/>
            <person name="Leung R.K.K."/>
            <person name="Ng P.K.S."/>
            <person name="Zou J."/>
            <person name="Zhong X.J."/>
            <person name="Ran P.X."/>
            <person name="Zhong N.S."/>
            <person name="Liu Z.G."/>
            <person name="Tsui S.K.W."/>
        </authorList>
    </citation>
    <scope>NUCLEOTIDE SEQUENCE</scope>
    <source>
        <strain evidence="2">Derf</strain>
        <tissue evidence="2">Whole organism</tissue>
    </source>
</reference>
<feature type="transmembrane region" description="Helical" evidence="1">
    <location>
        <begin position="40"/>
        <end position="58"/>
    </location>
</feature>